<dbReference type="Proteomes" id="UP000295184">
    <property type="component" value="Unassembled WGS sequence"/>
</dbReference>
<keyword evidence="2" id="KW-1133">Transmembrane helix</keyword>
<feature type="transmembrane region" description="Helical" evidence="2">
    <location>
        <begin position="74"/>
        <end position="94"/>
    </location>
</feature>
<evidence type="ECO:0008006" key="5">
    <source>
        <dbReference type="Google" id="ProtNLM"/>
    </source>
</evidence>
<reference evidence="3 4" key="1">
    <citation type="submission" date="2019-03" db="EMBL/GenBank/DDBJ databases">
        <title>Genomic Encyclopedia of Type Strains, Phase IV (KMG-IV): sequencing the most valuable type-strain genomes for metagenomic binning, comparative biology and taxonomic classification.</title>
        <authorList>
            <person name="Goeker M."/>
        </authorList>
    </citation>
    <scope>NUCLEOTIDE SEQUENCE [LARGE SCALE GENOMIC DNA]</scope>
    <source>
        <strain evidence="3 4">DSM 100451</strain>
    </source>
</reference>
<protein>
    <recommendedName>
        <fullName evidence="5">PH (Pleckstrin Homology) domain-containing protein</fullName>
    </recommendedName>
</protein>
<feature type="region of interest" description="Disordered" evidence="1">
    <location>
        <begin position="1"/>
        <end position="38"/>
    </location>
</feature>
<accession>A0A4V2QAS3</accession>
<keyword evidence="2" id="KW-0472">Membrane</keyword>
<evidence type="ECO:0000256" key="1">
    <source>
        <dbReference type="SAM" id="MobiDB-lite"/>
    </source>
</evidence>
<name>A0A4V2QAS3_9FIRM</name>
<comment type="caution">
    <text evidence="3">The sequence shown here is derived from an EMBL/GenBank/DDBJ whole genome shotgun (WGS) entry which is preliminary data.</text>
</comment>
<dbReference type="EMBL" id="SLUM01000029">
    <property type="protein sequence ID" value="TCL53622.1"/>
    <property type="molecule type" value="Genomic_DNA"/>
</dbReference>
<sequence>MWQERENSSVGYNEEMFGEPSSPVQQEPEQEPPRPRAAAGDAQALLARQLAPGERLLWSGSPKKLHGPRGAGKLFAVFFLGFACFWELMALQTLTAGAGVFGIVFPLFGIPFILVGIKLLFPQVGGPKPEEIVYAVTDQRVLVVTRGRVSSWELDSVQGVEKRYYPDGTGDLILSNGQVETYYRNGHTHHRNITMEFSGLADVDAAEAALRSR</sequence>
<feature type="transmembrane region" description="Helical" evidence="2">
    <location>
        <begin position="100"/>
        <end position="121"/>
    </location>
</feature>
<evidence type="ECO:0000256" key="2">
    <source>
        <dbReference type="SAM" id="Phobius"/>
    </source>
</evidence>
<evidence type="ECO:0000313" key="3">
    <source>
        <dbReference type="EMBL" id="TCL53622.1"/>
    </source>
</evidence>
<proteinExistence type="predicted"/>
<gene>
    <name evidence="3" type="ORF">EDD77_1299</name>
</gene>
<dbReference type="AlphaFoldDB" id="A0A4V2QAS3"/>
<dbReference type="OrthoDB" id="199424at2"/>
<dbReference type="RefSeq" id="WP_058965308.1">
    <property type="nucleotide sequence ID" value="NZ_CABKVM010000017.1"/>
</dbReference>
<organism evidence="3 4">
    <name type="scientific">Allofournierella massiliensis</name>
    <dbReference type="NCBI Taxonomy" id="1650663"/>
    <lineage>
        <taxon>Bacteria</taxon>
        <taxon>Bacillati</taxon>
        <taxon>Bacillota</taxon>
        <taxon>Clostridia</taxon>
        <taxon>Eubacteriales</taxon>
        <taxon>Oscillospiraceae</taxon>
        <taxon>Allofournierella</taxon>
    </lineage>
</organism>
<dbReference type="STRING" id="1650663.GCA_001486665_02294"/>
<keyword evidence="2" id="KW-0812">Transmembrane</keyword>
<evidence type="ECO:0000313" key="4">
    <source>
        <dbReference type="Proteomes" id="UP000295184"/>
    </source>
</evidence>